<feature type="disulfide bond" evidence="2">
    <location>
        <begin position="100"/>
        <end position="115"/>
    </location>
</feature>
<evidence type="ECO:0000313" key="3">
    <source>
        <dbReference type="EMBL" id="KII62565.1"/>
    </source>
</evidence>
<keyword evidence="1 2" id="KW-1015">Disulfide bond</keyword>
<sequence length="170" mass="19702">MFDLVHQHLYFIQNTALIHTDLNKSRRLNRVSKIHYPHGNTTCKFICDPLIKSEDFCYCVDEVKTYKEYICSMYNAKCLNKLCVGFKCGNGKCRRNNVRCNMIDDCGDSSDESNCTDFCPKNKHLCKGKCISKAIICSDLSYKYPKTRKEGVVRQISEMEGFYDTLELEL</sequence>
<dbReference type="CDD" id="cd00112">
    <property type="entry name" value="LDLa"/>
    <property type="match status" value="1"/>
</dbReference>
<evidence type="ECO:0000313" key="4">
    <source>
        <dbReference type="Proteomes" id="UP000031668"/>
    </source>
</evidence>
<comment type="caution">
    <text evidence="2">Lacks conserved residue(s) required for the propagation of feature annotation.</text>
</comment>
<dbReference type="PROSITE" id="PS50068">
    <property type="entry name" value="LDLRA_2"/>
    <property type="match status" value="1"/>
</dbReference>
<feature type="disulfide bond" evidence="2">
    <location>
        <begin position="88"/>
        <end position="106"/>
    </location>
</feature>
<dbReference type="InterPro" id="IPR036055">
    <property type="entry name" value="LDL_receptor-like_sf"/>
</dbReference>
<dbReference type="Proteomes" id="UP000031668">
    <property type="component" value="Unassembled WGS sequence"/>
</dbReference>
<protein>
    <submittedName>
        <fullName evidence="3">Suppressor of tumorigenicity 14 protein</fullName>
    </submittedName>
</protein>
<dbReference type="SUPFAM" id="SSF57424">
    <property type="entry name" value="LDL receptor-like module"/>
    <property type="match status" value="1"/>
</dbReference>
<dbReference type="AlphaFoldDB" id="A0A0C2M6A6"/>
<dbReference type="Gene3D" id="4.10.400.10">
    <property type="entry name" value="Low-density Lipoprotein Receptor"/>
    <property type="match status" value="1"/>
</dbReference>
<gene>
    <name evidence="3" type="ORF">RF11_05195</name>
</gene>
<comment type="caution">
    <text evidence="3">The sequence shown here is derived from an EMBL/GenBank/DDBJ whole genome shotgun (WGS) entry which is preliminary data.</text>
</comment>
<dbReference type="InterPro" id="IPR002172">
    <property type="entry name" value="LDrepeatLR_classA_rpt"/>
</dbReference>
<name>A0A0C2M6A6_THEKT</name>
<dbReference type="OrthoDB" id="9867095at2759"/>
<dbReference type="EMBL" id="JWZT01004937">
    <property type="protein sequence ID" value="KII62565.1"/>
    <property type="molecule type" value="Genomic_DNA"/>
</dbReference>
<organism evidence="3 4">
    <name type="scientific">Thelohanellus kitauei</name>
    <name type="common">Myxosporean</name>
    <dbReference type="NCBI Taxonomy" id="669202"/>
    <lineage>
        <taxon>Eukaryota</taxon>
        <taxon>Metazoa</taxon>
        <taxon>Cnidaria</taxon>
        <taxon>Myxozoa</taxon>
        <taxon>Myxosporea</taxon>
        <taxon>Bivalvulida</taxon>
        <taxon>Platysporina</taxon>
        <taxon>Myxobolidae</taxon>
        <taxon>Thelohanellus</taxon>
    </lineage>
</organism>
<dbReference type="SMART" id="SM00192">
    <property type="entry name" value="LDLa"/>
    <property type="match status" value="1"/>
</dbReference>
<accession>A0A0C2M6A6</accession>
<keyword evidence="4" id="KW-1185">Reference proteome</keyword>
<evidence type="ECO:0000256" key="2">
    <source>
        <dbReference type="PROSITE-ProRule" id="PRU00124"/>
    </source>
</evidence>
<evidence type="ECO:0000256" key="1">
    <source>
        <dbReference type="ARBA" id="ARBA00023157"/>
    </source>
</evidence>
<reference evidence="3 4" key="1">
    <citation type="journal article" date="2014" name="Genome Biol. Evol.">
        <title>The genome of the myxosporean Thelohanellus kitauei shows adaptations to nutrient acquisition within its fish host.</title>
        <authorList>
            <person name="Yang Y."/>
            <person name="Xiong J."/>
            <person name="Zhou Z."/>
            <person name="Huo F."/>
            <person name="Miao W."/>
            <person name="Ran C."/>
            <person name="Liu Y."/>
            <person name="Zhang J."/>
            <person name="Feng J."/>
            <person name="Wang M."/>
            <person name="Wang M."/>
            <person name="Wang L."/>
            <person name="Yao B."/>
        </authorList>
    </citation>
    <scope>NUCLEOTIDE SEQUENCE [LARGE SCALE GENOMIC DNA]</scope>
    <source>
        <strain evidence="3">Wuqing</strain>
    </source>
</reference>
<proteinExistence type="predicted"/>